<dbReference type="STRING" id="67285.AQI88_29540"/>
<dbReference type="InterPro" id="IPR058488">
    <property type="entry name" value="DUF8175"/>
</dbReference>
<feature type="region of interest" description="Disordered" evidence="1">
    <location>
        <begin position="35"/>
        <end position="67"/>
    </location>
</feature>
<gene>
    <name evidence="3" type="ORF">AQI88_29540</name>
</gene>
<name>A0A101NGY0_9ACTN</name>
<reference evidence="3 4" key="1">
    <citation type="submission" date="2015-10" db="EMBL/GenBank/DDBJ databases">
        <title>Draft genome sequence of Streptomyces cellostaticus DSM 40189, type strain for the species Streptomyces cellostaticus.</title>
        <authorList>
            <person name="Ruckert C."/>
            <person name="Winkler A."/>
            <person name="Kalinowski J."/>
            <person name="Kampfer P."/>
            <person name="Glaeser S."/>
        </authorList>
    </citation>
    <scope>NUCLEOTIDE SEQUENCE [LARGE SCALE GENOMIC DNA]</scope>
    <source>
        <strain evidence="3 4">DSM 40189</strain>
    </source>
</reference>
<dbReference type="EMBL" id="LMWL01000055">
    <property type="protein sequence ID" value="KUM92892.1"/>
    <property type="molecule type" value="Genomic_DNA"/>
</dbReference>
<evidence type="ECO:0000256" key="1">
    <source>
        <dbReference type="SAM" id="MobiDB-lite"/>
    </source>
</evidence>
<organism evidence="3 4">
    <name type="scientific">Streptomyces cellostaticus</name>
    <dbReference type="NCBI Taxonomy" id="67285"/>
    <lineage>
        <taxon>Bacteria</taxon>
        <taxon>Bacillati</taxon>
        <taxon>Actinomycetota</taxon>
        <taxon>Actinomycetes</taxon>
        <taxon>Kitasatosporales</taxon>
        <taxon>Streptomycetaceae</taxon>
        <taxon>Streptomyces</taxon>
    </lineage>
</organism>
<proteinExistence type="predicted"/>
<dbReference type="Pfam" id="PF26526">
    <property type="entry name" value="DUF8175"/>
    <property type="match status" value="1"/>
</dbReference>
<dbReference type="RefSeq" id="WP_067004955.1">
    <property type="nucleotide sequence ID" value="NZ_BNDU01000006.1"/>
</dbReference>
<accession>A0A101NGY0</accession>
<feature type="domain" description="DUF8175" evidence="2">
    <location>
        <begin position="140"/>
        <end position="229"/>
    </location>
</feature>
<protein>
    <recommendedName>
        <fullName evidence="2">DUF8175 domain-containing protein</fullName>
    </recommendedName>
</protein>
<evidence type="ECO:0000313" key="3">
    <source>
        <dbReference type="EMBL" id="KUM92892.1"/>
    </source>
</evidence>
<evidence type="ECO:0000259" key="2">
    <source>
        <dbReference type="Pfam" id="PF26526"/>
    </source>
</evidence>
<evidence type="ECO:0000313" key="4">
    <source>
        <dbReference type="Proteomes" id="UP000054241"/>
    </source>
</evidence>
<dbReference type="OrthoDB" id="4306465at2"/>
<keyword evidence="4" id="KW-1185">Reference proteome</keyword>
<dbReference type="Proteomes" id="UP000054241">
    <property type="component" value="Unassembled WGS sequence"/>
</dbReference>
<comment type="caution">
    <text evidence="3">The sequence shown here is derived from an EMBL/GenBank/DDBJ whole genome shotgun (WGS) entry which is preliminary data.</text>
</comment>
<dbReference type="AlphaFoldDB" id="A0A101NGY0"/>
<sequence length="263" mass="27978">MARRGTNTKAVWAAGALAVTVLALTGYAMLNGGDDNSQAGKGDEESPSAGGSTGPKPSYTVPGDWTEPERWAALPKGARTDRYGSEVGFPHTEQGAEAMLAAANNTAAEDSTSLVDEQLRIFHSYITKDARTEQNAEKVELAAGQTDKELHRKFSLKPGSDLPSGAYVRNTVIGFKVIAKADDEVSAWLLARVTEKAGETAKESVTYTRTVVGIDWENGDWKLSGTVTSRAMQEIQGQAKPQMVAPGDAAFNQAGWTAIREAS</sequence>